<dbReference type="InterPro" id="IPR036179">
    <property type="entry name" value="Ig-like_dom_sf"/>
</dbReference>
<evidence type="ECO:0000313" key="1">
    <source>
        <dbReference type="EMBL" id="CEK49546.1"/>
    </source>
</evidence>
<feature type="non-terminal residue" evidence="1">
    <location>
        <position position="113"/>
    </location>
</feature>
<gene>
    <name evidence="1" type="primary">ORF8119</name>
</gene>
<dbReference type="AlphaFoldDB" id="A0A0B6Y158"/>
<dbReference type="SUPFAM" id="SSF48726">
    <property type="entry name" value="Immunoglobulin"/>
    <property type="match status" value="1"/>
</dbReference>
<sequence>GKMKLLLPSVDPAQDEGSYTCTVTDSTVSSSGSLFLPIKYAPKFKAFEEQNAYPDNNESAKVACLFNGIPDSDPNGWMKNRNQLAQEGTKYTMTRQPNYKTGITAYRLQISDV</sequence>
<evidence type="ECO:0008006" key="2">
    <source>
        <dbReference type="Google" id="ProtNLM"/>
    </source>
</evidence>
<accession>A0A0B6Y158</accession>
<organism evidence="1">
    <name type="scientific">Arion vulgaris</name>
    <dbReference type="NCBI Taxonomy" id="1028688"/>
    <lineage>
        <taxon>Eukaryota</taxon>
        <taxon>Metazoa</taxon>
        <taxon>Spiralia</taxon>
        <taxon>Lophotrochozoa</taxon>
        <taxon>Mollusca</taxon>
        <taxon>Gastropoda</taxon>
        <taxon>Heterobranchia</taxon>
        <taxon>Euthyneura</taxon>
        <taxon>Panpulmonata</taxon>
        <taxon>Eupulmonata</taxon>
        <taxon>Stylommatophora</taxon>
        <taxon>Helicina</taxon>
        <taxon>Arionoidea</taxon>
        <taxon>Arionidae</taxon>
        <taxon>Arion</taxon>
    </lineage>
</organism>
<dbReference type="EMBL" id="HACG01002681">
    <property type="protein sequence ID" value="CEK49546.1"/>
    <property type="molecule type" value="Transcribed_RNA"/>
</dbReference>
<protein>
    <recommendedName>
        <fullName evidence="2">Ig-like domain-containing protein</fullName>
    </recommendedName>
</protein>
<proteinExistence type="predicted"/>
<name>A0A0B6Y158_9EUPU</name>
<feature type="non-terminal residue" evidence="1">
    <location>
        <position position="1"/>
    </location>
</feature>
<reference evidence="1" key="1">
    <citation type="submission" date="2014-12" db="EMBL/GenBank/DDBJ databases">
        <title>Insight into the proteome of Arion vulgaris.</title>
        <authorList>
            <person name="Aradska J."/>
            <person name="Bulat T."/>
            <person name="Smidak R."/>
            <person name="Sarate P."/>
            <person name="Gangsoo J."/>
            <person name="Sialana F."/>
            <person name="Bilban M."/>
            <person name="Lubec G."/>
        </authorList>
    </citation>
    <scope>NUCLEOTIDE SEQUENCE</scope>
    <source>
        <tissue evidence="1">Skin</tissue>
    </source>
</reference>